<evidence type="ECO:0000256" key="1">
    <source>
        <dbReference type="SAM" id="Phobius"/>
    </source>
</evidence>
<keyword evidence="1" id="KW-1133">Transmembrane helix</keyword>
<evidence type="ECO:0000313" key="2">
    <source>
        <dbReference type="EMBL" id="MDP8147713.1"/>
    </source>
</evidence>
<sequence>MGALIVGGVALFLLMGFLAWLNINPFIILIPVAIVGMIALTSWFKSTFGGYYSLIPWGVLALASIGWIIQIKLDPTLTKEQKTKKLFGINYLE</sequence>
<feature type="transmembrane region" description="Helical" evidence="1">
    <location>
        <begin position="50"/>
        <end position="69"/>
    </location>
</feature>
<dbReference type="AlphaFoldDB" id="A0AAW8C8Z7"/>
<name>A0AAW8C8Z7_9PAST</name>
<feature type="transmembrane region" description="Helical" evidence="1">
    <location>
        <begin position="26"/>
        <end position="44"/>
    </location>
</feature>
<reference evidence="2 3" key="1">
    <citation type="journal article" date="2023" name="Front. Microbiol.">
        <title>Phylogeography and host specificity of Pasteurellaceae pathogenic to sea-farmed fish in the north-east Atlantic.</title>
        <authorList>
            <person name="Gulla S."/>
            <person name="Colquhoun D.J."/>
            <person name="Olsen A.B."/>
            <person name="Spilsberg B."/>
            <person name="Lagesen K."/>
            <person name="Aakesson C.P."/>
            <person name="Strom S."/>
            <person name="Manji F."/>
            <person name="Birkbeck T.H."/>
            <person name="Nilsen H.K."/>
        </authorList>
    </citation>
    <scope>NUCLEOTIDE SEQUENCE [LARGE SCALE GENOMIC DNA]</scope>
    <source>
        <strain evidence="2 3">NVIB3131</strain>
    </source>
</reference>
<feature type="transmembrane region" description="Helical" evidence="1">
    <location>
        <begin position="6"/>
        <end position="21"/>
    </location>
</feature>
<dbReference type="Proteomes" id="UP001226020">
    <property type="component" value="Unassembled WGS sequence"/>
</dbReference>
<accession>A0AAW8C8Z7</accession>
<keyword evidence="1" id="KW-0812">Transmembrane</keyword>
<dbReference type="EMBL" id="JASAXT010000002">
    <property type="protein sequence ID" value="MDP8147713.1"/>
    <property type="molecule type" value="Genomic_DNA"/>
</dbReference>
<comment type="caution">
    <text evidence="2">The sequence shown here is derived from an EMBL/GenBank/DDBJ whole genome shotgun (WGS) entry which is preliminary data.</text>
</comment>
<gene>
    <name evidence="2" type="ORF">QJU57_01295</name>
</gene>
<keyword evidence="3" id="KW-1185">Reference proteome</keyword>
<organism evidence="2 3">
    <name type="scientific">Phocoenobacter atlanticus subsp. atlanticus</name>
    <dbReference type="NCBI Taxonomy" id="3061285"/>
    <lineage>
        <taxon>Bacteria</taxon>
        <taxon>Pseudomonadati</taxon>
        <taxon>Pseudomonadota</taxon>
        <taxon>Gammaproteobacteria</taxon>
        <taxon>Pasteurellales</taxon>
        <taxon>Pasteurellaceae</taxon>
        <taxon>Phocoenobacter</taxon>
        <taxon>Phocoenobacter atlanticus</taxon>
    </lineage>
</organism>
<protein>
    <submittedName>
        <fullName evidence="2">Uncharacterized protein</fullName>
    </submittedName>
</protein>
<keyword evidence="1" id="KW-0472">Membrane</keyword>
<evidence type="ECO:0000313" key="3">
    <source>
        <dbReference type="Proteomes" id="UP001226020"/>
    </source>
</evidence>
<proteinExistence type="predicted"/>
<dbReference type="RefSeq" id="WP_306350816.1">
    <property type="nucleotide sequence ID" value="NZ_JASAWV010000002.1"/>
</dbReference>